<dbReference type="Proteomes" id="UP000573327">
    <property type="component" value="Unassembled WGS sequence"/>
</dbReference>
<organism evidence="3 4">
    <name type="scientific">Kitasatospora gansuensis</name>
    <dbReference type="NCBI Taxonomy" id="258050"/>
    <lineage>
        <taxon>Bacteria</taxon>
        <taxon>Bacillati</taxon>
        <taxon>Actinomycetota</taxon>
        <taxon>Actinomycetes</taxon>
        <taxon>Kitasatosporales</taxon>
        <taxon>Streptomycetaceae</taxon>
        <taxon>Kitasatospora</taxon>
    </lineage>
</organism>
<keyword evidence="2" id="KW-0472">Membrane</keyword>
<gene>
    <name evidence="3" type="ORF">F4556_006528</name>
</gene>
<keyword evidence="2" id="KW-1133">Transmembrane helix</keyword>
<keyword evidence="4" id="KW-1185">Reference proteome</keyword>
<evidence type="ECO:0000313" key="3">
    <source>
        <dbReference type="EMBL" id="MBB4950993.1"/>
    </source>
</evidence>
<feature type="compositionally biased region" description="Basic and acidic residues" evidence="1">
    <location>
        <begin position="77"/>
        <end position="113"/>
    </location>
</feature>
<dbReference type="AlphaFoldDB" id="A0A7W7SJF0"/>
<accession>A0A7W7SJF0</accession>
<feature type="transmembrane region" description="Helical" evidence="2">
    <location>
        <begin position="44"/>
        <end position="68"/>
    </location>
</feature>
<reference evidence="3 4" key="1">
    <citation type="submission" date="2020-08" db="EMBL/GenBank/DDBJ databases">
        <title>Sequencing the genomes of 1000 actinobacteria strains.</title>
        <authorList>
            <person name="Klenk H.-P."/>
        </authorList>
    </citation>
    <scope>NUCLEOTIDE SEQUENCE [LARGE SCALE GENOMIC DNA]</scope>
    <source>
        <strain evidence="3 4">DSM 44786</strain>
    </source>
</reference>
<name>A0A7W7SJF0_9ACTN</name>
<comment type="caution">
    <text evidence="3">The sequence shown here is derived from an EMBL/GenBank/DDBJ whole genome shotgun (WGS) entry which is preliminary data.</text>
</comment>
<feature type="region of interest" description="Disordered" evidence="1">
    <location>
        <begin position="71"/>
        <end position="148"/>
    </location>
</feature>
<evidence type="ECO:0000313" key="4">
    <source>
        <dbReference type="Proteomes" id="UP000573327"/>
    </source>
</evidence>
<proteinExistence type="predicted"/>
<sequence>MIIIIGLIILAAAAVVGVAGIVTNSGSGHELTNEFEVFGYHITGSTGTLFLFGTIVGAVAMLGLSLLLSGARRTSRRGHDARHELKESRRGTAATGKERDDLVGQRDTARVETADAQGNDSPRDDRPAIPDDGRRRGPHLFGHRTDPR</sequence>
<protein>
    <submittedName>
        <fullName evidence="3">Putative membrane protein</fullName>
    </submittedName>
</protein>
<dbReference type="EMBL" id="JACHJR010000001">
    <property type="protein sequence ID" value="MBB4950993.1"/>
    <property type="molecule type" value="Genomic_DNA"/>
</dbReference>
<dbReference type="RefSeq" id="WP_184922653.1">
    <property type="nucleotide sequence ID" value="NZ_JACHJR010000001.1"/>
</dbReference>
<feature type="compositionally biased region" description="Basic and acidic residues" evidence="1">
    <location>
        <begin position="121"/>
        <end position="135"/>
    </location>
</feature>
<evidence type="ECO:0000256" key="1">
    <source>
        <dbReference type="SAM" id="MobiDB-lite"/>
    </source>
</evidence>
<evidence type="ECO:0000256" key="2">
    <source>
        <dbReference type="SAM" id="Phobius"/>
    </source>
</evidence>
<keyword evidence="2" id="KW-0812">Transmembrane</keyword>